<dbReference type="Pfam" id="PF16472">
    <property type="entry name" value="DUF5050"/>
    <property type="match status" value="1"/>
</dbReference>
<dbReference type="eggNOG" id="ENOG502ZJCH">
    <property type="taxonomic scope" value="Bacteria"/>
</dbReference>
<feature type="transmembrane region" description="Helical" evidence="1">
    <location>
        <begin position="42"/>
        <end position="62"/>
    </location>
</feature>
<dbReference type="SUPFAM" id="SSF69360">
    <property type="entry name" value="Cell wall binding repeat"/>
    <property type="match status" value="1"/>
</dbReference>
<proteinExistence type="predicted"/>
<keyword evidence="1" id="KW-1133">Transmembrane helix</keyword>
<dbReference type="Proteomes" id="UP000003011">
    <property type="component" value="Unassembled WGS sequence"/>
</dbReference>
<dbReference type="InterPro" id="IPR032485">
    <property type="entry name" value="LRP1-like_beta_prop"/>
</dbReference>
<comment type="caution">
    <text evidence="3">The sequence shown here is derived from an EMBL/GenBank/DDBJ whole genome shotgun (WGS) entry which is preliminary data.</text>
</comment>
<gene>
    <name evidence="3" type="ORF">HMPREF9333_00051</name>
</gene>
<dbReference type="Gene3D" id="2.10.270.10">
    <property type="entry name" value="Cholin Binding"/>
    <property type="match status" value="1"/>
</dbReference>
<dbReference type="EMBL" id="ACZL01000003">
    <property type="protein sequence ID" value="EHI56604.1"/>
    <property type="molecule type" value="Genomic_DNA"/>
</dbReference>
<organism evidence="3 4">
    <name type="scientific">Johnsonella ignava ATCC 51276</name>
    <dbReference type="NCBI Taxonomy" id="679200"/>
    <lineage>
        <taxon>Bacteria</taxon>
        <taxon>Bacillati</taxon>
        <taxon>Bacillota</taxon>
        <taxon>Clostridia</taxon>
        <taxon>Lachnospirales</taxon>
        <taxon>Lachnospiraceae</taxon>
        <taxon>Johnsonella</taxon>
    </lineage>
</organism>
<protein>
    <recommendedName>
        <fullName evidence="2">Prolow-density lipoprotein receptor-related protein 1-like beta-propeller domain-containing protein</fullName>
    </recommendedName>
</protein>
<dbReference type="RefSeq" id="WP_005538966.1">
    <property type="nucleotide sequence ID" value="NZ_JH378829.1"/>
</dbReference>
<feature type="domain" description="Prolow-density lipoprotein receptor-related protein 1-like beta-propeller" evidence="2">
    <location>
        <begin position="86"/>
        <end position="371"/>
    </location>
</feature>
<dbReference type="Gene3D" id="2.120.10.30">
    <property type="entry name" value="TolB, C-terminal domain"/>
    <property type="match status" value="1"/>
</dbReference>
<evidence type="ECO:0000313" key="3">
    <source>
        <dbReference type="EMBL" id="EHI56604.1"/>
    </source>
</evidence>
<evidence type="ECO:0000313" key="4">
    <source>
        <dbReference type="Proteomes" id="UP000003011"/>
    </source>
</evidence>
<keyword evidence="1" id="KW-0472">Membrane</keyword>
<sequence length="708" mass="81306">MICKNCGRKSYSNGDLCKECSYLLNHNNHDNFYNDRGPNSKLIIPGVLLLIILVCILLFPFLKSKAGFKGEKFSAISALCDSGPASNVFAGSKTLSDGKDLFFKNPYDTQRLYAMDDAGNIRKVSDISPDSMFYYNGYIYFTGAVNDIDTLGTKGLYRIKPDGKGQELLLSFYIDIGVFELETLYDGKLYFVYKENREAAAEICSLNIETKAIRQLHSIPDNLFDDYAYLNVTKYGIYFQDGEGLKKLNEDNTKTKTIIRGFKAGIFNVYKGYVYYVEKSQDSVPILKKVRLDGENEKTLFEPEEKWANRIKPIVYNDKLFFLVTSDDEKESIQGVLYTCGLDGENLEIVSEKASKISINNDNLYYSYEDSFDIFNYMNYGEKFENLRSNPMYKRSIGSGGSLAAEEIFFDPRPLNRGWQSFDHPSSIYNTSKKDFIETRYYYYDDNGQLYKDGWKNIDGEDYCFANDGHMLCEEFSSDGKFLGKDGKVSGFVAPYKENLTFFEDSFITMVSNSYKDRPEEFSENNVSELIERDEVYELTNMFLESQQIFSAEDVESLKPGHSFSVRGINLVLTVTGYEGYNDKFRGYCVGLKQTRYPNLEFKLAKTHGDNKYALLFNDGTSIKPATVSIYRGSLYFSKDAVYKIFISTSQGLNLMPVQLADYYNRYKEEMKQISGEEDLFYFSAALMDYDRGKEDSKYYIKEVMQIE</sequence>
<keyword evidence="1" id="KW-0812">Transmembrane</keyword>
<dbReference type="InterPro" id="IPR011042">
    <property type="entry name" value="6-blade_b-propeller_TolB-like"/>
</dbReference>
<evidence type="ECO:0000259" key="2">
    <source>
        <dbReference type="Pfam" id="PF16472"/>
    </source>
</evidence>
<keyword evidence="4" id="KW-1185">Reference proteome</keyword>
<dbReference type="SUPFAM" id="SSF63825">
    <property type="entry name" value="YWTD domain"/>
    <property type="match status" value="1"/>
</dbReference>
<reference evidence="3 4" key="1">
    <citation type="submission" date="2011-08" db="EMBL/GenBank/DDBJ databases">
        <title>The Genome Sequence of Johnsonella ignava ATCC 51276.</title>
        <authorList>
            <consortium name="The Broad Institute Genome Sequencing Platform"/>
            <person name="Earl A."/>
            <person name="Ward D."/>
            <person name="Feldgarden M."/>
            <person name="Gevers D."/>
            <person name="Izard J."/>
            <person name="Blanton J.M."/>
            <person name="Baranova O.V."/>
            <person name="Dewhirst F.E."/>
            <person name="Young S.K."/>
            <person name="Zeng Q."/>
            <person name="Gargeya S."/>
            <person name="Fitzgerald M."/>
            <person name="Haas B."/>
            <person name="Abouelleil A."/>
            <person name="Alvarado L."/>
            <person name="Arachchi H.M."/>
            <person name="Berlin A."/>
            <person name="Brown A."/>
            <person name="Chapman S.B."/>
            <person name="Chen Z."/>
            <person name="Dunbar C."/>
            <person name="Freedman E."/>
            <person name="Gearin G."/>
            <person name="Gellesch M."/>
            <person name="Goldberg J."/>
            <person name="Griggs A."/>
            <person name="Gujja S."/>
            <person name="Heiman D."/>
            <person name="Howarth C."/>
            <person name="Larson L."/>
            <person name="Lui A."/>
            <person name="MacDonald P.J.P."/>
            <person name="Montmayeur A."/>
            <person name="Murphy C."/>
            <person name="Neiman D."/>
            <person name="Pearson M."/>
            <person name="Priest M."/>
            <person name="Roberts A."/>
            <person name="Saif S."/>
            <person name="Shea T."/>
            <person name="Shenoy N."/>
            <person name="Sisk P."/>
            <person name="Stolte C."/>
            <person name="Sykes S."/>
            <person name="Wortman J."/>
            <person name="Nusbaum C."/>
            <person name="Birren B."/>
        </authorList>
    </citation>
    <scope>NUCLEOTIDE SEQUENCE [LARGE SCALE GENOMIC DNA]</scope>
    <source>
        <strain evidence="3 4">ATCC 51276</strain>
    </source>
</reference>
<dbReference type="AlphaFoldDB" id="G5GER3"/>
<name>G5GER3_9FIRM</name>
<evidence type="ECO:0000256" key="1">
    <source>
        <dbReference type="SAM" id="Phobius"/>
    </source>
</evidence>
<dbReference type="HOGENOM" id="CLU_387711_0_0_9"/>
<accession>G5GER3</accession>